<reference evidence="3 4" key="1">
    <citation type="journal article" date="2017" name="Mol. Plant">
        <title>The Genome of Medicinal Plant Macleaya cordata Provides New Insights into Benzylisoquinoline Alkaloids Metabolism.</title>
        <authorList>
            <person name="Liu X."/>
            <person name="Liu Y."/>
            <person name="Huang P."/>
            <person name="Ma Y."/>
            <person name="Qing Z."/>
            <person name="Tang Q."/>
            <person name="Cao H."/>
            <person name="Cheng P."/>
            <person name="Zheng Y."/>
            <person name="Yuan Z."/>
            <person name="Zhou Y."/>
            <person name="Liu J."/>
            <person name="Tang Z."/>
            <person name="Zhuo Y."/>
            <person name="Zhang Y."/>
            <person name="Yu L."/>
            <person name="Huang J."/>
            <person name="Yang P."/>
            <person name="Peng Q."/>
            <person name="Zhang J."/>
            <person name="Jiang W."/>
            <person name="Zhang Z."/>
            <person name="Lin K."/>
            <person name="Ro D.K."/>
            <person name="Chen X."/>
            <person name="Xiong X."/>
            <person name="Shang Y."/>
            <person name="Huang S."/>
            <person name="Zeng J."/>
        </authorList>
    </citation>
    <scope>NUCLEOTIDE SEQUENCE [LARGE SCALE GENOMIC DNA]</scope>
    <source>
        <strain evidence="4">cv. BLH2017</strain>
        <tissue evidence="3">Root</tissue>
    </source>
</reference>
<feature type="region of interest" description="Disordered" evidence="1">
    <location>
        <begin position="335"/>
        <end position="416"/>
    </location>
</feature>
<dbReference type="PANTHER" id="PTHR33137">
    <property type="entry name" value="MEDIATOR OF RNA POLYMERASE II TRANSCRIPTION SUBUNIT 15A-RELATED"/>
    <property type="match status" value="1"/>
</dbReference>
<comment type="caution">
    <text evidence="3">The sequence shown here is derived from an EMBL/GenBank/DDBJ whole genome shotgun (WGS) entry which is preliminary data.</text>
</comment>
<feature type="compositionally biased region" description="Polar residues" evidence="1">
    <location>
        <begin position="13"/>
        <end position="29"/>
    </location>
</feature>
<dbReference type="PANTHER" id="PTHR33137:SF4">
    <property type="entry name" value="MEDIATOR OF RNA POLYMERASE II TRANSCRIPTION SUBUNIT 15A-RELATED"/>
    <property type="match status" value="1"/>
</dbReference>
<dbReference type="GO" id="GO:0003713">
    <property type="term" value="F:transcription coactivator activity"/>
    <property type="evidence" value="ECO:0007669"/>
    <property type="project" value="InterPro"/>
</dbReference>
<dbReference type="EMBL" id="MVGT01000059">
    <property type="protein sequence ID" value="OVA20668.1"/>
    <property type="molecule type" value="Genomic_DNA"/>
</dbReference>
<dbReference type="OrthoDB" id="1896842at2759"/>
<keyword evidence="4" id="KW-1185">Reference proteome</keyword>
<feature type="compositionally biased region" description="Low complexity" evidence="1">
    <location>
        <begin position="194"/>
        <end position="207"/>
    </location>
</feature>
<dbReference type="InParanoid" id="A0A200RD83"/>
<dbReference type="GO" id="GO:0031490">
    <property type="term" value="F:chromatin DNA binding"/>
    <property type="evidence" value="ECO:0007669"/>
    <property type="project" value="InterPro"/>
</dbReference>
<feature type="compositionally biased region" description="Polar residues" evidence="1">
    <location>
        <begin position="60"/>
        <end position="111"/>
    </location>
</feature>
<feature type="compositionally biased region" description="Polar residues" evidence="1">
    <location>
        <begin position="606"/>
        <end position="656"/>
    </location>
</feature>
<dbReference type="InterPro" id="IPR044661">
    <property type="entry name" value="MED15a/b/c-like"/>
</dbReference>
<feature type="region of interest" description="Disordered" evidence="1">
    <location>
        <begin position="60"/>
        <end position="216"/>
    </location>
</feature>
<dbReference type="FunCoup" id="A0A200RD83">
    <property type="interactions" value="1732"/>
</dbReference>
<feature type="compositionally biased region" description="Low complexity" evidence="1">
    <location>
        <begin position="686"/>
        <end position="726"/>
    </location>
</feature>
<name>A0A200RD83_MACCD</name>
<feature type="region of interest" description="Disordered" evidence="1">
    <location>
        <begin position="1"/>
        <end position="39"/>
    </location>
</feature>
<feature type="compositionally biased region" description="Low complexity" evidence="1">
    <location>
        <begin position="243"/>
        <end position="267"/>
    </location>
</feature>
<dbReference type="Proteomes" id="UP000195402">
    <property type="component" value="Unassembled WGS sequence"/>
</dbReference>
<feature type="compositionally biased region" description="Polar residues" evidence="1">
    <location>
        <begin position="376"/>
        <end position="393"/>
    </location>
</feature>
<dbReference type="OMA" id="DWKEEIY"/>
<sequence length="1204" mass="132793">MKENKNSQRKLSSHTMQSQVPNQGKSQISFPDPSQARQQLLPQIIHNTIENAGVQGATLSSAMPSVTSRPQSSMSNTADQSSNMPSGMIQNSAGNSVGQGVPSNAIPTSQGYILGSQDPQRAVSQQQPQQSLNSQQFPHQILKQKQQPSPMQSHIQQEPQQQQHSLLQQTQLQSSQQSLMQISSGFQSSKPTLQQTQTSAMQSASPSGLQQNQHSAVSQTISSVLQQHQQLVLRQHQQAQQSVQQQTPVLPQQQTSTSQQSVLPSQQHHQQINATNLNLHLQKLGQQNSMSELQQQQQQLLGTETQSGIPNMQPHQQPMHINVQQQQNPNLLQIQGQHEQSQPAQQQLMSQHQSQPTQMQQQFPQQPNPLQRDMQQRIQTSGSSMLNPQNVMGQKQEFHSQRALPEASSNSTAQTGHNAVDWQEEVYLKIKSMREMYLTDLSEMHQKISLKCQQYESLSQPSKSEQINRLKMIKDELYKLVVFLNMSKNDIMPGYKEKLDYYENLILNYLNAKRTQRPVISQQQIRPPGDHPLSMQQQQHQQQQQSQIPELQQHDHKMNSQIQSAILQNSVSSMQSTSVTGMNHGARPSLSNHLGVSTVQTSMMNSLQPGSTLESGQGNTSSSLQQVRVGSLQQSSVNAPHQANVNTMSESGLNGLQPNINSQQINPNMIQHPHLKQPLQQKRQMHQQLSNQKQQQILQQQHPQQKQQLQQFAHQPQKLQQSSQLQAHPMPQLHQMNEDLKVRQGMGFKPGMSATGLRTLYNHQLKAGTFFPISSPQLLQVAPPQISQHSSPQIDQQSLLPSLIKTGTPLQSADSPFIVPSPSTPLVPSPVPGDLERQPSGVSSFSNAGNIGQPQNTAALAEVQSLAIGTPGISASSMLAEFTGPDGNQVTASTNIKSSVTEQPFERLIKAVKSASPKALSAAVSDMWSVISMTDRIAGSAPGNGSRAVVGEDLAAMTKCRMHATNFKTQDGNSATKKMEHHTSAMPLDAMSSAGSVNDSFKHLIGLESSDLESTVTSRMKRTRAEANNVLLEEIRELNQHLIDTVVDISDEDVHLTAAAGAQGGEGTVVKCSYTAVSLSSDLKSHYNSAQMSPILPLRLLVPTNYPNCSPILLDEFPVIMSTVTEDLSVKTKLRFSIAICSLSQPMSLKEIVRTWDKCVRDVIIEYAQQRGGGTFSSRYGTWKYCNDPNLGYGQGTSDENSPH</sequence>
<feature type="region of interest" description="Disordered" evidence="1">
    <location>
        <begin position="606"/>
        <end position="727"/>
    </location>
</feature>
<feature type="compositionally biased region" description="Low complexity" evidence="1">
    <location>
        <begin position="335"/>
        <end position="371"/>
    </location>
</feature>
<feature type="compositionally biased region" description="Low complexity" evidence="1">
    <location>
        <begin position="536"/>
        <end position="551"/>
    </location>
</feature>
<evidence type="ECO:0000313" key="3">
    <source>
        <dbReference type="EMBL" id="OVA20668.1"/>
    </source>
</evidence>
<feature type="region of interest" description="Disordered" evidence="1">
    <location>
        <begin position="243"/>
        <end position="271"/>
    </location>
</feature>
<dbReference type="AlphaFoldDB" id="A0A200RD83"/>
<feature type="domain" description="ARC105/Med15 mediator subunit C-terminal" evidence="2">
    <location>
        <begin position="1087"/>
        <end position="1161"/>
    </location>
</feature>
<feature type="compositionally biased region" description="Low complexity" evidence="1">
    <location>
        <begin position="657"/>
        <end position="671"/>
    </location>
</feature>
<feature type="compositionally biased region" description="Low complexity" evidence="1">
    <location>
        <begin position="116"/>
        <end position="138"/>
    </location>
</feature>
<gene>
    <name evidence="3" type="ORF">BVC80_881g15</name>
</gene>
<evidence type="ECO:0000259" key="2">
    <source>
        <dbReference type="Pfam" id="PF21539"/>
    </source>
</evidence>
<feature type="compositionally biased region" description="Polar residues" evidence="1">
    <location>
        <begin position="407"/>
        <end position="416"/>
    </location>
</feature>
<feature type="region of interest" description="Disordered" evidence="1">
    <location>
        <begin position="573"/>
        <end position="592"/>
    </location>
</feature>
<evidence type="ECO:0000313" key="4">
    <source>
        <dbReference type="Proteomes" id="UP000195402"/>
    </source>
</evidence>
<proteinExistence type="predicted"/>
<organism evidence="3 4">
    <name type="scientific">Macleaya cordata</name>
    <name type="common">Five-seeded plume-poppy</name>
    <name type="synonym">Bocconia cordata</name>
    <dbReference type="NCBI Taxonomy" id="56857"/>
    <lineage>
        <taxon>Eukaryota</taxon>
        <taxon>Viridiplantae</taxon>
        <taxon>Streptophyta</taxon>
        <taxon>Embryophyta</taxon>
        <taxon>Tracheophyta</taxon>
        <taxon>Spermatophyta</taxon>
        <taxon>Magnoliopsida</taxon>
        <taxon>Ranunculales</taxon>
        <taxon>Papaveraceae</taxon>
        <taxon>Papaveroideae</taxon>
        <taxon>Macleaya</taxon>
    </lineage>
</organism>
<dbReference type="Pfam" id="PF21539">
    <property type="entry name" value="Med15_C"/>
    <property type="match status" value="1"/>
</dbReference>
<dbReference type="STRING" id="56857.A0A200RD83"/>
<accession>A0A200RD83</accession>
<evidence type="ECO:0000256" key="1">
    <source>
        <dbReference type="SAM" id="MobiDB-lite"/>
    </source>
</evidence>
<feature type="region of interest" description="Disordered" evidence="1">
    <location>
        <begin position="518"/>
        <end position="559"/>
    </location>
</feature>
<protein>
    <recommendedName>
        <fullName evidence="2">ARC105/Med15 mediator subunit C-terminal domain-containing protein</fullName>
    </recommendedName>
</protein>
<feature type="compositionally biased region" description="Low complexity" evidence="1">
    <location>
        <begin position="150"/>
        <end position="184"/>
    </location>
</feature>
<dbReference type="InterPro" id="IPR048386">
    <property type="entry name" value="Med15_C"/>
</dbReference>